<dbReference type="KEGG" id="umr:103665809"/>
<proteinExistence type="predicted"/>
<dbReference type="GO" id="GO:0005739">
    <property type="term" value="C:mitochondrion"/>
    <property type="evidence" value="ECO:0007669"/>
    <property type="project" value="InterPro"/>
</dbReference>
<dbReference type="RefSeq" id="XP_040495971.1">
    <property type="nucleotide sequence ID" value="XM_040640037.1"/>
</dbReference>
<organism evidence="2 3">
    <name type="scientific">Ursus maritimus</name>
    <name type="common">Polar bear</name>
    <name type="synonym">Thalarctos maritimus</name>
    <dbReference type="NCBI Taxonomy" id="29073"/>
    <lineage>
        <taxon>Eukaryota</taxon>
        <taxon>Metazoa</taxon>
        <taxon>Chordata</taxon>
        <taxon>Craniata</taxon>
        <taxon>Vertebrata</taxon>
        <taxon>Euteleostomi</taxon>
        <taxon>Mammalia</taxon>
        <taxon>Eutheria</taxon>
        <taxon>Laurasiatheria</taxon>
        <taxon>Carnivora</taxon>
        <taxon>Caniformia</taxon>
        <taxon>Ursidae</taxon>
        <taxon>Ursus</taxon>
    </lineage>
</organism>
<dbReference type="AlphaFoldDB" id="A0A8M1GJV9"/>
<dbReference type="PANTHER" id="PTHR34561">
    <property type="entry name" value="NADH DEHYDROGENASE [UBIQUINONE] 1 ALPHA SUBCOMPLEX ASSEMBLY FACTOR 8"/>
    <property type="match status" value="1"/>
</dbReference>
<dbReference type="PANTHER" id="PTHR34561:SF1">
    <property type="entry name" value="NADH DEHYDROGENASE [UBIQUINONE] 1 ALPHA SUBCOMPLEX ASSEMBLY FACTOR 8"/>
    <property type="match status" value="1"/>
</dbReference>
<reference evidence="3" key="1">
    <citation type="submission" date="2025-08" db="UniProtKB">
        <authorList>
            <consortium name="RefSeq"/>
        </authorList>
    </citation>
    <scope>IDENTIFICATION</scope>
    <source>
        <tissue evidence="3">Whole blood</tissue>
    </source>
</reference>
<gene>
    <name evidence="3" type="primary">NDUFAF8</name>
</gene>
<dbReference type="GO" id="GO:0032981">
    <property type="term" value="P:mitochondrial respiratory chain complex I assembly"/>
    <property type="evidence" value="ECO:0007669"/>
    <property type="project" value="InterPro"/>
</dbReference>
<dbReference type="OrthoDB" id="3821113at2759"/>
<protein>
    <submittedName>
        <fullName evidence="3">NADH dehydrogenase [ubiquinone] 1 alpha subcomplex assembly factor 8 isoform X1</fullName>
    </submittedName>
</protein>
<sequence>MDLRWRRPWVPGGASHVGERSGVGARARPPPRLPRTPSGLWGRAAYGRCVQASTTPGGRLTKDLCAQEFEALRSCFAAAASDSDPRRIGCRASESLCISPAPAEVKNHSVWSKWVWRRCRHAQGTWMGVPGGMRRGLPAMQVLAWCPDPVGLGWAVTPVTRCVLRSCWCRELDSRLGSWVSSAAIREPEAIP</sequence>
<evidence type="ECO:0000313" key="3">
    <source>
        <dbReference type="RefSeq" id="XP_040495971.1"/>
    </source>
</evidence>
<dbReference type="Proteomes" id="UP000261680">
    <property type="component" value="Unplaced"/>
</dbReference>
<evidence type="ECO:0000256" key="1">
    <source>
        <dbReference type="SAM" id="MobiDB-lite"/>
    </source>
</evidence>
<evidence type="ECO:0000313" key="2">
    <source>
        <dbReference type="Proteomes" id="UP000261680"/>
    </source>
</evidence>
<keyword evidence="2" id="KW-1185">Reference proteome</keyword>
<feature type="region of interest" description="Disordered" evidence="1">
    <location>
        <begin position="14"/>
        <end position="37"/>
    </location>
</feature>
<name>A0A8M1GJV9_URSMA</name>
<dbReference type="InterPro" id="IPR034595">
    <property type="entry name" value="NDUFAF8"/>
</dbReference>
<dbReference type="GeneID" id="103665809"/>
<accession>A0A8M1GJV9</accession>
<dbReference type="CTD" id="284184"/>